<evidence type="ECO:0000313" key="5">
    <source>
        <dbReference type="Proteomes" id="UP001056201"/>
    </source>
</evidence>
<feature type="domain" description="Acyltransferase 3" evidence="3">
    <location>
        <begin position="36"/>
        <end position="364"/>
    </location>
</feature>
<feature type="transmembrane region" description="Helical" evidence="2">
    <location>
        <begin position="285"/>
        <end position="305"/>
    </location>
</feature>
<feature type="transmembrane region" description="Helical" evidence="2">
    <location>
        <begin position="205"/>
        <end position="225"/>
    </location>
</feature>
<organism evidence="4 5">
    <name type="scientific">Aquincola tertiaricarbonis</name>
    <dbReference type="NCBI Taxonomy" id="391953"/>
    <lineage>
        <taxon>Bacteria</taxon>
        <taxon>Pseudomonadati</taxon>
        <taxon>Pseudomonadota</taxon>
        <taxon>Betaproteobacteria</taxon>
        <taxon>Burkholderiales</taxon>
        <taxon>Sphaerotilaceae</taxon>
        <taxon>Aquincola</taxon>
    </lineage>
</organism>
<feature type="transmembrane region" description="Helical" evidence="2">
    <location>
        <begin position="115"/>
        <end position="136"/>
    </location>
</feature>
<feature type="transmembrane region" description="Helical" evidence="2">
    <location>
        <begin position="261"/>
        <end position="279"/>
    </location>
</feature>
<evidence type="ECO:0000259" key="3">
    <source>
        <dbReference type="Pfam" id="PF01757"/>
    </source>
</evidence>
<dbReference type="EMBL" id="CP097635">
    <property type="protein sequence ID" value="URI08312.1"/>
    <property type="molecule type" value="Genomic_DNA"/>
</dbReference>
<sequence length="399" mass="43623">MPYPEVLVLLGVLSVATGCAHGLARWRPPPPPAPFAAIDGLRGYLALMVFVHHGAVWWGYLPTGQWQQPPSRLMNNLGEGSVALFFMITALLFGHKLLQARGQPIDWLRLLVSRVLRLTPLYLVAMACLFTLVAVVSGGRLQSPLPQVLLDALRWLLFAIPGVPDLNGVTATYVMVAGVVWSLTYEWAFYAALPWLAMALGQRVGARWLLASALLLATIGLLAAWQHLLQLRYLVPFMAGLAVCGLVRWPCFVQRARGRVATLLLLGLLATGFLARPWVYSPVPMLALAGAFALLAAGNDLFGLLRSRAARTLGEMSYGLYLLHGLLLYTLMRVMTDARGWSAGAFALAQLALVPVLVGLCFAAHRLVERPAMQRVDAATGRLRSPRRRQADLSSPRLR</sequence>
<feature type="transmembrane region" description="Helical" evidence="2">
    <location>
        <begin position="170"/>
        <end position="193"/>
    </location>
</feature>
<dbReference type="InterPro" id="IPR050879">
    <property type="entry name" value="Acyltransferase_3"/>
</dbReference>
<dbReference type="InterPro" id="IPR002656">
    <property type="entry name" value="Acyl_transf_3_dom"/>
</dbReference>
<feature type="region of interest" description="Disordered" evidence="1">
    <location>
        <begin position="379"/>
        <end position="399"/>
    </location>
</feature>
<keyword evidence="4" id="KW-0012">Acyltransferase</keyword>
<feature type="transmembrane region" description="Helical" evidence="2">
    <location>
        <begin position="317"/>
        <end position="335"/>
    </location>
</feature>
<evidence type="ECO:0000256" key="1">
    <source>
        <dbReference type="SAM" id="MobiDB-lite"/>
    </source>
</evidence>
<dbReference type="Pfam" id="PF01757">
    <property type="entry name" value="Acyl_transf_3"/>
    <property type="match status" value="1"/>
</dbReference>
<keyword evidence="2" id="KW-0472">Membrane</keyword>
<dbReference type="Proteomes" id="UP001056201">
    <property type="component" value="Chromosome 1"/>
</dbReference>
<name>A0ABY4S8E5_AQUTE</name>
<gene>
    <name evidence="4" type="ORF">MW290_07010</name>
</gene>
<reference evidence="4" key="1">
    <citation type="submission" date="2022-05" db="EMBL/GenBank/DDBJ databases">
        <title>An RpoN-dependent PEP-CTERM gene is involved in floc formation of an Aquincola tertiaricarbonis strain.</title>
        <authorList>
            <person name="Qiu D."/>
            <person name="Xia M."/>
        </authorList>
    </citation>
    <scope>NUCLEOTIDE SEQUENCE</scope>
    <source>
        <strain evidence="4">RN12</strain>
    </source>
</reference>
<proteinExistence type="predicted"/>
<evidence type="ECO:0000256" key="2">
    <source>
        <dbReference type="SAM" id="Phobius"/>
    </source>
</evidence>
<feature type="transmembrane region" description="Helical" evidence="2">
    <location>
        <begin position="341"/>
        <end position="365"/>
    </location>
</feature>
<evidence type="ECO:0000313" key="4">
    <source>
        <dbReference type="EMBL" id="URI08312.1"/>
    </source>
</evidence>
<dbReference type="RefSeq" id="WP_250196534.1">
    <property type="nucleotide sequence ID" value="NZ_CP097635.1"/>
</dbReference>
<dbReference type="GO" id="GO:0016746">
    <property type="term" value="F:acyltransferase activity"/>
    <property type="evidence" value="ECO:0007669"/>
    <property type="project" value="UniProtKB-KW"/>
</dbReference>
<feature type="transmembrane region" description="Helical" evidence="2">
    <location>
        <begin position="44"/>
        <end position="61"/>
    </location>
</feature>
<feature type="transmembrane region" description="Helical" evidence="2">
    <location>
        <begin position="73"/>
        <end position="95"/>
    </location>
</feature>
<feature type="transmembrane region" description="Helical" evidence="2">
    <location>
        <begin position="231"/>
        <end position="249"/>
    </location>
</feature>
<keyword evidence="5" id="KW-1185">Reference proteome</keyword>
<keyword evidence="4" id="KW-0808">Transferase</keyword>
<keyword evidence="2" id="KW-1133">Transmembrane helix</keyword>
<protein>
    <submittedName>
        <fullName evidence="4">Acyltransferase family protein</fullName>
    </submittedName>
</protein>
<keyword evidence="2" id="KW-0812">Transmembrane</keyword>
<dbReference type="PANTHER" id="PTHR23028:SF53">
    <property type="entry name" value="ACYL_TRANSF_3 DOMAIN-CONTAINING PROTEIN"/>
    <property type="match status" value="1"/>
</dbReference>
<dbReference type="PANTHER" id="PTHR23028">
    <property type="entry name" value="ACETYLTRANSFERASE"/>
    <property type="match status" value="1"/>
</dbReference>
<accession>A0ABY4S8E5</accession>